<dbReference type="GO" id="GO:0008840">
    <property type="term" value="F:4-hydroxy-tetrahydrodipicolinate synthase activity"/>
    <property type="evidence" value="ECO:0007669"/>
    <property type="project" value="UniProtKB-UniRule"/>
</dbReference>
<comment type="similarity">
    <text evidence="3 12 13">Belongs to the DapA family.</text>
</comment>
<evidence type="ECO:0000256" key="14">
    <source>
        <dbReference type="PIRSR" id="PIRSR001365-1"/>
    </source>
</evidence>
<evidence type="ECO:0000256" key="8">
    <source>
        <dbReference type="ARBA" id="ARBA00023154"/>
    </source>
</evidence>
<evidence type="ECO:0000256" key="3">
    <source>
        <dbReference type="ARBA" id="ARBA00007592"/>
    </source>
</evidence>
<reference evidence="16" key="1">
    <citation type="journal article" date="2020" name="mSystems">
        <title>Genome- and Community-Level Interaction Insights into Carbon Utilization and Element Cycling Functions of Hydrothermarchaeota in Hydrothermal Sediment.</title>
        <authorList>
            <person name="Zhou Z."/>
            <person name="Liu Y."/>
            <person name="Xu W."/>
            <person name="Pan J."/>
            <person name="Luo Z.H."/>
            <person name="Li M."/>
        </authorList>
    </citation>
    <scope>NUCLEOTIDE SEQUENCE [LARGE SCALE GENOMIC DNA]</scope>
    <source>
        <strain evidence="16">SpSt-210</strain>
    </source>
</reference>
<dbReference type="GO" id="GO:0009089">
    <property type="term" value="P:lysine biosynthetic process via diaminopimelate"/>
    <property type="evidence" value="ECO:0007669"/>
    <property type="project" value="UniProtKB-UniRule"/>
</dbReference>
<feature type="active site" description="Proton donor/acceptor" evidence="12 14">
    <location>
        <position position="136"/>
    </location>
</feature>
<feature type="binding site" evidence="12 15">
    <location>
        <position position="207"/>
    </location>
    <ligand>
        <name>pyruvate</name>
        <dbReference type="ChEBI" id="CHEBI:15361"/>
    </ligand>
</feature>
<evidence type="ECO:0000256" key="2">
    <source>
        <dbReference type="ARBA" id="ARBA00005120"/>
    </source>
</evidence>
<comment type="pathway">
    <text evidence="2 12">Amino-acid biosynthesis; L-lysine biosynthesis via DAP pathway; (S)-tetrahydrodipicolinate from L-aspartate: step 3/4.</text>
</comment>
<dbReference type="PROSITE" id="PS00666">
    <property type="entry name" value="DHDPS_2"/>
    <property type="match status" value="1"/>
</dbReference>
<keyword evidence="9 12" id="KW-0456">Lyase</keyword>
<dbReference type="UniPathway" id="UPA00034">
    <property type="reaction ID" value="UER00017"/>
</dbReference>
<comment type="subunit">
    <text evidence="12">Homotetramer; dimer of dimers.</text>
</comment>
<dbReference type="InterPro" id="IPR005263">
    <property type="entry name" value="DapA"/>
</dbReference>
<keyword evidence="7 12" id="KW-0220">Diaminopimelate biosynthesis</keyword>
<dbReference type="PRINTS" id="PR00146">
    <property type="entry name" value="DHPICSNTHASE"/>
</dbReference>
<evidence type="ECO:0000256" key="1">
    <source>
        <dbReference type="ARBA" id="ARBA00003294"/>
    </source>
</evidence>
<evidence type="ECO:0000256" key="12">
    <source>
        <dbReference type="HAMAP-Rule" id="MF_00418"/>
    </source>
</evidence>
<comment type="catalytic activity">
    <reaction evidence="11 12">
        <text>L-aspartate 4-semialdehyde + pyruvate = (2S,4S)-4-hydroxy-2,3,4,5-tetrahydrodipicolinate + H2O + H(+)</text>
        <dbReference type="Rhea" id="RHEA:34171"/>
        <dbReference type="ChEBI" id="CHEBI:15361"/>
        <dbReference type="ChEBI" id="CHEBI:15377"/>
        <dbReference type="ChEBI" id="CHEBI:15378"/>
        <dbReference type="ChEBI" id="CHEBI:67139"/>
        <dbReference type="ChEBI" id="CHEBI:537519"/>
        <dbReference type="EC" id="4.3.3.7"/>
    </reaction>
</comment>
<dbReference type="PIRSF" id="PIRSF001365">
    <property type="entry name" value="DHDPS"/>
    <property type="match status" value="1"/>
</dbReference>
<dbReference type="HAMAP" id="MF_00418">
    <property type="entry name" value="DapA"/>
    <property type="match status" value="1"/>
</dbReference>
<evidence type="ECO:0000256" key="10">
    <source>
        <dbReference type="ARBA" id="ARBA00023270"/>
    </source>
</evidence>
<dbReference type="Gene3D" id="3.20.20.70">
    <property type="entry name" value="Aldolase class I"/>
    <property type="match status" value="1"/>
</dbReference>
<dbReference type="EMBL" id="DSIY01000235">
    <property type="protein sequence ID" value="HEG91755.1"/>
    <property type="molecule type" value="Genomic_DNA"/>
</dbReference>
<comment type="caution">
    <text evidence="12">Was originally thought to be a dihydrodipicolinate synthase (DHDPS), catalyzing the condensation of (S)-aspartate-beta-semialdehyde [(S)-ASA] and pyruvate to dihydrodipicolinate (DHDP). However, it was shown in E.coli that the product of the enzymatic reaction is not dihydrodipicolinate but in fact (4S)-4-hydroxy-2,3,4,5-tetrahydro-(2S)-dipicolinic acid (HTPA), and that the consecutive dehydration reaction leading to DHDP is not spontaneous but catalyzed by DapB.</text>
</comment>
<dbReference type="InterPro" id="IPR012691">
    <property type="entry name" value="HpaI_NOT_DapA"/>
</dbReference>
<feature type="binding site" evidence="12 15">
    <location>
        <position position="48"/>
    </location>
    <ligand>
        <name>pyruvate</name>
        <dbReference type="ChEBI" id="CHEBI:15361"/>
    </ligand>
</feature>
<evidence type="ECO:0000256" key="11">
    <source>
        <dbReference type="ARBA" id="ARBA00047836"/>
    </source>
</evidence>
<evidence type="ECO:0000256" key="4">
    <source>
        <dbReference type="ARBA" id="ARBA00012086"/>
    </source>
</evidence>
<sequence>MARKELRGSLVPLVTPFKDGQFDEPAFRDLIEWQIESGSHGISVTGSTGEPSALSLEEREYIIETAVKAARGRVPVIAGTGTNNFEETLRLTRFAERAGADAALVIVPYYNRPTQEGLYRYFTALAEQVSIPIIIYNIPGRTAVNMEPETVARVARERRNVIGVKEANKDFEQVSRLFDRCGRDFLVYSGIEALCFPLLALGGAGYISATGNVLPRQCAELYNLVVAGKWLEARDLHYEMLAMNEALFLETNPGPVKYVLSLMGKIQPELRLPLVLPSEENQRTLRAVAERYGLIPAAAPAAGNGAG</sequence>
<dbReference type="AlphaFoldDB" id="A0A831TAZ8"/>
<protein>
    <recommendedName>
        <fullName evidence="4 12">4-hydroxy-tetrahydrodipicolinate synthase</fullName>
        <shortName evidence="12">HTPA synthase</shortName>
        <ecNumber evidence="4 12">4.3.3.7</ecNumber>
    </recommendedName>
</protein>
<gene>
    <name evidence="16" type="primary">hpaI</name>
    <name evidence="12" type="synonym">dapA</name>
    <name evidence="16" type="ORF">ENP34_10010</name>
</gene>
<dbReference type="PANTHER" id="PTHR12128:SF66">
    <property type="entry name" value="4-HYDROXY-2-OXOGLUTARATE ALDOLASE, MITOCHONDRIAL"/>
    <property type="match status" value="1"/>
</dbReference>
<evidence type="ECO:0000256" key="15">
    <source>
        <dbReference type="PIRSR" id="PIRSR001365-2"/>
    </source>
</evidence>
<keyword evidence="6 12" id="KW-0028">Amino-acid biosynthesis</keyword>
<dbReference type="GO" id="GO:0005829">
    <property type="term" value="C:cytosol"/>
    <property type="evidence" value="ECO:0007669"/>
    <property type="project" value="TreeGrafter"/>
</dbReference>
<dbReference type="InterPro" id="IPR002220">
    <property type="entry name" value="DapA-like"/>
</dbReference>
<dbReference type="NCBIfam" id="TIGR00674">
    <property type="entry name" value="dapA"/>
    <property type="match status" value="1"/>
</dbReference>
<dbReference type="CDD" id="cd00950">
    <property type="entry name" value="DHDPS"/>
    <property type="match status" value="1"/>
</dbReference>
<feature type="active site" description="Schiff-base intermediate with substrate" evidence="12 14">
    <location>
        <position position="165"/>
    </location>
</feature>
<comment type="function">
    <text evidence="1 12">Catalyzes the condensation of (S)-aspartate-beta-semialdehyde [(S)-ASA] and pyruvate to 4-hydroxy-tetrahydrodipicolinate (HTPA).</text>
</comment>
<keyword evidence="10 12" id="KW-0704">Schiff base</keyword>
<dbReference type="InterPro" id="IPR013785">
    <property type="entry name" value="Aldolase_TIM"/>
</dbReference>
<keyword evidence="5 12" id="KW-0963">Cytoplasm</keyword>
<dbReference type="InterPro" id="IPR020625">
    <property type="entry name" value="Schiff_base-form_aldolases_AS"/>
</dbReference>
<evidence type="ECO:0000256" key="5">
    <source>
        <dbReference type="ARBA" id="ARBA00022490"/>
    </source>
</evidence>
<dbReference type="EC" id="4.3.3.7" evidence="4 12"/>
<dbReference type="GO" id="GO:0019877">
    <property type="term" value="P:diaminopimelate biosynthetic process"/>
    <property type="evidence" value="ECO:0007669"/>
    <property type="project" value="UniProtKB-UniRule"/>
</dbReference>
<dbReference type="Pfam" id="PF00701">
    <property type="entry name" value="DHDPS"/>
    <property type="match status" value="1"/>
</dbReference>
<dbReference type="PANTHER" id="PTHR12128">
    <property type="entry name" value="DIHYDRODIPICOLINATE SYNTHASE"/>
    <property type="match status" value="1"/>
</dbReference>
<comment type="caution">
    <text evidence="16">The sequence shown here is derived from an EMBL/GenBank/DDBJ whole genome shotgun (WGS) entry which is preliminary data.</text>
</comment>
<proteinExistence type="inferred from homology"/>
<dbReference type="NCBIfam" id="TIGR02313">
    <property type="entry name" value="HpaI-NOT-DapA"/>
    <property type="match status" value="1"/>
</dbReference>
<evidence type="ECO:0000256" key="7">
    <source>
        <dbReference type="ARBA" id="ARBA00022915"/>
    </source>
</evidence>
<name>A0A831TAZ8_9BACT</name>
<evidence type="ECO:0000256" key="13">
    <source>
        <dbReference type="PIRNR" id="PIRNR001365"/>
    </source>
</evidence>
<evidence type="ECO:0000256" key="9">
    <source>
        <dbReference type="ARBA" id="ARBA00023239"/>
    </source>
</evidence>
<evidence type="ECO:0000256" key="6">
    <source>
        <dbReference type="ARBA" id="ARBA00022605"/>
    </source>
</evidence>
<comment type="subcellular location">
    <subcellularLocation>
        <location evidence="12">Cytoplasm</location>
    </subcellularLocation>
</comment>
<evidence type="ECO:0000313" key="16">
    <source>
        <dbReference type="EMBL" id="HEG91755.1"/>
    </source>
</evidence>
<accession>A0A831TAZ8</accession>
<dbReference type="SMART" id="SM01130">
    <property type="entry name" value="DHDPS"/>
    <property type="match status" value="1"/>
</dbReference>
<dbReference type="SUPFAM" id="SSF51569">
    <property type="entry name" value="Aldolase"/>
    <property type="match status" value="1"/>
</dbReference>
<keyword evidence="8 12" id="KW-0457">Lysine biosynthesis</keyword>
<feature type="site" description="Part of a proton relay during catalysis" evidence="12">
    <location>
        <position position="110"/>
    </location>
</feature>
<organism evidence="16">
    <name type="scientific">Thermorudis peleae</name>
    <dbReference type="NCBI Taxonomy" id="1382356"/>
    <lineage>
        <taxon>Bacteria</taxon>
        <taxon>Pseudomonadati</taxon>
        <taxon>Thermomicrobiota</taxon>
        <taxon>Thermomicrobia</taxon>
        <taxon>Thermomicrobia incertae sedis</taxon>
        <taxon>Thermorudis</taxon>
    </lineage>
</organism>
<feature type="site" description="Part of a proton relay during catalysis" evidence="12">
    <location>
        <position position="47"/>
    </location>
</feature>